<dbReference type="OrthoDB" id="9805832at2"/>
<evidence type="ECO:0000256" key="9">
    <source>
        <dbReference type="ARBA" id="ARBA00023237"/>
    </source>
</evidence>
<evidence type="ECO:0000256" key="4">
    <source>
        <dbReference type="ARBA" id="ARBA00022692"/>
    </source>
</evidence>
<dbReference type="InterPro" id="IPR003367">
    <property type="entry name" value="Thrombospondin_3-like_rpt"/>
</dbReference>
<protein>
    <submittedName>
        <fullName evidence="13">HAD-superfamily hydrolase subfamily IA, variant 3</fullName>
    </submittedName>
</protein>
<dbReference type="SUPFAM" id="SSF103088">
    <property type="entry name" value="OmpA-like"/>
    <property type="match status" value="1"/>
</dbReference>
<dbReference type="Pfam" id="PF13505">
    <property type="entry name" value="OMP_b-brl"/>
    <property type="match status" value="1"/>
</dbReference>
<dbReference type="CDD" id="cd07185">
    <property type="entry name" value="OmpA_C-like"/>
    <property type="match status" value="1"/>
</dbReference>
<dbReference type="RefSeq" id="WP_015817157.1">
    <property type="nucleotide sequence ID" value="NC_012997.1"/>
</dbReference>
<keyword evidence="14" id="KW-1185">Reference proteome</keyword>
<dbReference type="Pfam" id="PF02412">
    <property type="entry name" value="TSP_3"/>
    <property type="match status" value="2"/>
</dbReference>
<feature type="chain" id="PRO_5002948667" evidence="11">
    <location>
        <begin position="25"/>
        <end position="373"/>
    </location>
</feature>
<evidence type="ECO:0000259" key="12">
    <source>
        <dbReference type="PROSITE" id="PS51123"/>
    </source>
</evidence>
<feature type="signal peptide" evidence="11">
    <location>
        <begin position="1"/>
        <end position="24"/>
    </location>
</feature>
<keyword evidence="6" id="KW-0406">Ion transport</keyword>
<proteinExistence type="predicted"/>
<dbReference type="HOGENOM" id="CLU_031536_2_0_6"/>
<dbReference type="GO" id="GO:0006811">
    <property type="term" value="P:monoatomic ion transport"/>
    <property type="evidence" value="ECO:0007669"/>
    <property type="project" value="UniProtKB-KW"/>
</dbReference>
<dbReference type="Gene3D" id="4.10.1080.10">
    <property type="entry name" value="TSP type-3 repeat"/>
    <property type="match status" value="1"/>
</dbReference>
<dbReference type="InterPro" id="IPR027385">
    <property type="entry name" value="Beta-barrel_OMP"/>
</dbReference>
<keyword evidence="9" id="KW-0998">Cell outer membrane</keyword>
<keyword evidence="3" id="KW-1134">Transmembrane beta strand</keyword>
<sequence>MFKKSFIVAAVTVAVGLAQMSAHASDPTYEVGLGGSYFDYDDYLDFEASPGVRGLAAYRFTPAISAGLVVEQTQTELELFNLDVDAHHYFLEGLYHFNTDGRVQPYLSLGWGQLVLETDLFDDYRSSITTVGAGIKFRLAENWEIRSALNHFFMTEGEDAFYNVAAVTLSYLWGGSDAPRKSGAVRAKDTDNDGVPDPSDVCANTPSGAPVDTRGCALDTDADGVADYLDNCPATAARLKVDDRGCPVTLSETISINLKVNFDSGSAVVKPEFFSEIRKVADFMAQYENTRVEIQGHTDTSCAAAYNKSLSQRRASAVAAVLISEYGVAASRVDARGYGEEQPIADESTAAGRLANRRVVAQVSAQIDKQQAR</sequence>
<comment type="subcellular location">
    <subcellularLocation>
        <location evidence="1">Cell outer membrane</location>
        <topology evidence="1">Multi-pass membrane protein</topology>
    </subcellularLocation>
</comment>
<gene>
    <name evidence="13" type="ordered locus">TERTU_0056</name>
</gene>
<dbReference type="PRINTS" id="PR01021">
    <property type="entry name" value="OMPADOMAIN"/>
</dbReference>
<dbReference type="Pfam" id="PF00691">
    <property type="entry name" value="OmpA"/>
    <property type="match status" value="1"/>
</dbReference>
<evidence type="ECO:0000256" key="6">
    <source>
        <dbReference type="ARBA" id="ARBA00023065"/>
    </source>
</evidence>
<dbReference type="GO" id="GO:0007155">
    <property type="term" value="P:cell adhesion"/>
    <property type="evidence" value="ECO:0007669"/>
    <property type="project" value="InterPro"/>
</dbReference>
<evidence type="ECO:0000256" key="11">
    <source>
        <dbReference type="SAM" id="SignalP"/>
    </source>
</evidence>
<dbReference type="Proteomes" id="UP000009080">
    <property type="component" value="Chromosome"/>
</dbReference>
<evidence type="ECO:0000313" key="13">
    <source>
        <dbReference type="EMBL" id="ACR11045.1"/>
    </source>
</evidence>
<evidence type="ECO:0000256" key="1">
    <source>
        <dbReference type="ARBA" id="ARBA00004571"/>
    </source>
</evidence>
<dbReference type="InterPro" id="IPR006664">
    <property type="entry name" value="OMP_bac"/>
</dbReference>
<dbReference type="InterPro" id="IPR050330">
    <property type="entry name" value="Bact_OuterMem_StrucFunc"/>
</dbReference>
<keyword evidence="5 11" id="KW-0732">Signal</keyword>
<organism evidence="13 14">
    <name type="scientific">Teredinibacter turnerae (strain ATCC 39867 / T7901)</name>
    <dbReference type="NCBI Taxonomy" id="377629"/>
    <lineage>
        <taxon>Bacteria</taxon>
        <taxon>Pseudomonadati</taxon>
        <taxon>Pseudomonadota</taxon>
        <taxon>Gammaproteobacteria</taxon>
        <taxon>Cellvibrionales</taxon>
        <taxon>Cellvibrionaceae</taxon>
        <taxon>Teredinibacter</taxon>
    </lineage>
</organism>
<dbReference type="PROSITE" id="PS51123">
    <property type="entry name" value="OMPA_2"/>
    <property type="match status" value="1"/>
</dbReference>
<dbReference type="GO" id="GO:0016787">
    <property type="term" value="F:hydrolase activity"/>
    <property type="evidence" value="ECO:0007669"/>
    <property type="project" value="UniProtKB-KW"/>
</dbReference>
<dbReference type="GO" id="GO:0009279">
    <property type="term" value="C:cell outer membrane"/>
    <property type="evidence" value="ECO:0007669"/>
    <property type="project" value="UniProtKB-SubCell"/>
</dbReference>
<accession>C5BKR8</accession>
<evidence type="ECO:0000256" key="3">
    <source>
        <dbReference type="ARBA" id="ARBA00022452"/>
    </source>
</evidence>
<dbReference type="GO" id="GO:0015288">
    <property type="term" value="F:porin activity"/>
    <property type="evidence" value="ECO:0007669"/>
    <property type="project" value="UniProtKB-KW"/>
</dbReference>
<dbReference type="InterPro" id="IPR036737">
    <property type="entry name" value="OmpA-like_sf"/>
</dbReference>
<dbReference type="PANTHER" id="PTHR30329">
    <property type="entry name" value="STATOR ELEMENT OF FLAGELLAR MOTOR COMPLEX"/>
    <property type="match status" value="1"/>
</dbReference>
<dbReference type="eggNOG" id="COG3637">
    <property type="taxonomic scope" value="Bacteria"/>
</dbReference>
<dbReference type="STRING" id="377629.TERTU_0056"/>
<keyword evidence="13" id="KW-0378">Hydrolase</keyword>
<evidence type="ECO:0000256" key="7">
    <source>
        <dbReference type="ARBA" id="ARBA00023114"/>
    </source>
</evidence>
<dbReference type="PANTHER" id="PTHR30329:SF21">
    <property type="entry name" value="LIPOPROTEIN YIAD-RELATED"/>
    <property type="match status" value="1"/>
</dbReference>
<evidence type="ECO:0000256" key="5">
    <source>
        <dbReference type="ARBA" id="ARBA00022729"/>
    </source>
</evidence>
<dbReference type="GO" id="GO:0005509">
    <property type="term" value="F:calcium ion binding"/>
    <property type="evidence" value="ECO:0007669"/>
    <property type="project" value="InterPro"/>
</dbReference>
<keyword evidence="2" id="KW-0813">Transport</keyword>
<keyword evidence="7" id="KW-0626">Porin</keyword>
<dbReference type="InterPro" id="IPR028974">
    <property type="entry name" value="TSP_type-3_rpt"/>
</dbReference>
<dbReference type="SUPFAM" id="SSF103647">
    <property type="entry name" value="TSP type-3 repeat"/>
    <property type="match status" value="1"/>
</dbReference>
<evidence type="ECO:0000256" key="2">
    <source>
        <dbReference type="ARBA" id="ARBA00022448"/>
    </source>
</evidence>
<dbReference type="InterPro" id="IPR006665">
    <property type="entry name" value="OmpA-like"/>
</dbReference>
<dbReference type="Gene3D" id="3.30.1330.60">
    <property type="entry name" value="OmpA-like domain"/>
    <property type="match status" value="1"/>
</dbReference>
<keyword evidence="8 10" id="KW-0472">Membrane</keyword>
<dbReference type="InterPro" id="IPR011250">
    <property type="entry name" value="OMP/PagP_B-barrel"/>
</dbReference>
<keyword evidence="4" id="KW-0812">Transmembrane</keyword>
<dbReference type="AlphaFoldDB" id="C5BKR8"/>
<feature type="domain" description="OmpA-like" evidence="12">
    <location>
        <begin position="249"/>
        <end position="367"/>
    </location>
</feature>
<dbReference type="Gene3D" id="2.40.160.20">
    <property type="match status" value="1"/>
</dbReference>
<evidence type="ECO:0000256" key="10">
    <source>
        <dbReference type="PROSITE-ProRule" id="PRU00473"/>
    </source>
</evidence>
<name>C5BKR8_TERTT</name>
<dbReference type="GO" id="GO:0046930">
    <property type="term" value="C:pore complex"/>
    <property type="evidence" value="ECO:0007669"/>
    <property type="project" value="UniProtKB-KW"/>
</dbReference>
<dbReference type="KEGG" id="ttu:TERTU_0056"/>
<dbReference type="SUPFAM" id="SSF56925">
    <property type="entry name" value="OMPA-like"/>
    <property type="match status" value="1"/>
</dbReference>
<dbReference type="eggNOG" id="COG2885">
    <property type="taxonomic scope" value="Bacteria"/>
</dbReference>
<dbReference type="EMBL" id="CP001614">
    <property type="protein sequence ID" value="ACR11045.1"/>
    <property type="molecule type" value="Genomic_DNA"/>
</dbReference>
<evidence type="ECO:0000313" key="14">
    <source>
        <dbReference type="Proteomes" id="UP000009080"/>
    </source>
</evidence>
<evidence type="ECO:0000256" key="8">
    <source>
        <dbReference type="ARBA" id="ARBA00023136"/>
    </source>
</evidence>
<reference evidence="13 14" key="1">
    <citation type="journal article" date="2009" name="PLoS ONE">
        <title>The complete genome of Teredinibacter turnerae T7901: an intracellular endosymbiont of marine wood-boring bivalves (shipworms).</title>
        <authorList>
            <person name="Yang J.C."/>
            <person name="Madupu R."/>
            <person name="Durkin A.S."/>
            <person name="Ekborg N.A."/>
            <person name="Pedamallu C.S."/>
            <person name="Hostetler J.B."/>
            <person name="Radune D."/>
            <person name="Toms B.S."/>
            <person name="Henrissat B."/>
            <person name="Coutinho P.M."/>
            <person name="Schwarz S."/>
            <person name="Field L."/>
            <person name="Trindade-Silva A.E."/>
            <person name="Soares C.A.G."/>
            <person name="Elshahawi S."/>
            <person name="Hanora A."/>
            <person name="Schmidt E.W."/>
            <person name="Haygood M.G."/>
            <person name="Posfai J."/>
            <person name="Benner J."/>
            <person name="Madinger C."/>
            <person name="Nove J."/>
            <person name="Anton B."/>
            <person name="Chaudhary K."/>
            <person name="Foster J."/>
            <person name="Holman A."/>
            <person name="Kumar S."/>
            <person name="Lessard P.A."/>
            <person name="Luyten Y.A."/>
            <person name="Slatko B."/>
            <person name="Wood N."/>
            <person name="Wu B."/>
            <person name="Teplitski M."/>
            <person name="Mougous J.D."/>
            <person name="Ward N."/>
            <person name="Eisen J.A."/>
            <person name="Badger J.H."/>
            <person name="Distel D.L."/>
        </authorList>
    </citation>
    <scope>NUCLEOTIDE SEQUENCE [LARGE SCALE GENOMIC DNA]</scope>
    <source>
        <strain evidence="14">ATCC 39867 / T7901</strain>
    </source>
</reference>